<evidence type="ECO:0000256" key="3">
    <source>
        <dbReference type="ARBA" id="ARBA00009595"/>
    </source>
</evidence>
<evidence type="ECO:0000313" key="9">
    <source>
        <dbReference type="EMBL" id="OGK73442.1"/>
    </source>
</evidence>
<accession>A0A1F7KZY2</accession>
<dbReference type="InterPro" id="IPR050241">
    <property type="entry name" value="NAD-cap_RNA_hydrolase_NudC"/>
</dbReference>
<dbReference type="PROSITE" id="PS51462">
    <property type="entry name" value="NUDIX"/>
    <property type="match status" value="1"/>
</dbReference>
<name>A0A1F7KZY2_9BACT</name>
<comment type="caution">
    <text evidence="9">The sequence shown here is derived from an EMBL/GenBank/DDBJ whole genome shotgun (WGS) entry which is preliminary data.</text>
</comment>
<evidence type="ECO:0000313" key="10">
    <source>
        <dbReference type="Proteomes" id="UP000177050"/>
    </source>
</evidence>
<protein>
    <recommendedName>
        <fullName evidence="8">Nudix hydrolase domain-containing protein</fullName>
    </recommendedName>
</protein>
<comment type="similarity">
    <text evidence="3">Belongs to the Nudix hydrolase family. NudC subfamily.</text>
</comment>
<dbReference type="Gene3D" id="3.90.79.10">
    <property type="entry name" value="Nucleoside Triphosphate Pyrophosphohydrolase"/>
    <property type="match status" value="1"/>
</dbReference>
<evidence type="ECO:0000256" key="5">
    <source>
        <dbReference type="ARBA" id="ARBA00022801"/>
    </source>
</evidence>
<dbReference type="SUPFAM" id="SSF55811">
    <property type="entry name" value="Nudix"/>
    <property type="match status" value="1"/>
</dbReference>
<dbReference type="AlphaFoldDB" id="A0A1F7KZY2"/>
<comment type="catalytic activity">
    <reaction evidence="7">
        <text>a 5'-end NAD(+)-phospho-ribonucleoside in mRNA + H2O = a 5'-end phospho-adenosine-phospho-ribonucleoside in mRNA + beta-nicotinamide D-ribonucleotide + 2 H(+)</text>
        <dbReference type="Rhea" id="RHEA:60876"/>
        <dbReference type="Rhea" id="RHEA-COMP:15698"/>
        <dbReference type="Rhea" id="RHEA-COMP:15719"/>
        <dbReference type="ChEBI" id="CHEBI:14649"/>
        <dbReference type="ChEBI" id="CHEBI:15377"/>
        <dbReference type="ChEBI" id="CHEBI:15378"/>
        <dbReference type="ChEBI" id="CHEBI:144029"/>
        <dbReference type="ChEBI" id="CHEBI:144051"/>
    </reaction>
    <physiologicalReaction direction="left-to-right" evidence="7">
        <dbReference type="Rhea" id="RHEA:60877"/>
    </physiologicalReaction>
</comment>
<keyword evidence="4" id="KW-0479">Metal-binding</keyword>
<dbReference type="Proteomes" id="UP000177050">
    <property type="component" value="Unassembled WGS sequence"/>
</dbReference>
<dbReference type="EMBL" id="MGBR01000001">
    <property type="protein sequence ID" value="OGK73442.1"/>
    <property type="molecule type" value="Genomic_DNA"/>
</dbReference>
<dbReference type="GO" id="GO:0005829">
    <property type="term" value="C:cytosol"/>
    <property type="evidence" value="ECO:0007669"/>
    <property type="project" value="TreeGrafter"/>
</dbReference>
<dbReference type="GO" id="GO:0006742">
    <property type="term" value="P:NADP+ catabolic process"/>
    <property type="evidence" value="ECO:0007669"/>
    <property type="project" value="TreeGrafter"/>
</dbReference>
<keyword evidence="6" id="KW-0460">Magnesium</keyword>
<dbReference type="GO" id="GO:0019677">
    <property type="term" value="P:NAD+ catabolic process"/>
    <property type="evidence" value="ECO:0007669"/>
    <property type="project" value="TreeGrafter"/>
</dbReference>
<gene>
    <name evidence="9" type="ORF">A3K52_01445</name>
</gene>
<evidence type="ECO:0000256" key="4">
    <source>
        <dbReference type="ARBA" id="ARBA00022723"/>
    </source>
</evidence>
<dbReference type="Pfam" id="PF00293">
    <property type="entry name" value="NUDIX"/>
    <property type="match status" value="1"/>
</dbReference>
<comment type="cofactor">
    <cofactor evidence="1">
        <name>Mg(2+)</name>
        <dbReference type="ChEBI" id="CHEBI:18420"/>
    </cofactor>
</comment>
<organism evidence="9 10">
    <name type="scientific">Candidatus Roizmanbacteria bacterium RIFOXYD1_FULL_38_12</name>
    <dbReference type="NCBI Taxonomy" id="1802093"/>
    <lineage>
        <taxon>Bacteria</taxon>
        <taxon>Candidatus Roizmaniibacteriota</taxon>
    </lineage>
</organism>
<dbReference type="PANTHER" id="PTHR42904">
    <property type="entry name" value="NUDIX HYDROLASE, NUDC SUBFAMILY"/>
    <property type="match status" value="1"/>
</dbReference>
<dbReference type="InterPro" id="IPR015797">
    <property type="entry name" value="NUDIX_hydrolase-like_dom_sf"/>
</dbReference>
<dbReference type="InterPro" id="IPR000086">
    <property type="entry name" value="NUDIX_hydrolase_dom"/>
</dbReference>
<evidence type="ECO:0000256" key="6">
    <source>
        <dbReference type="ARBA" id="ARBA00022842"/>
    </source>
</evidence>
<keyword evidence="5" id="KW-0378">Hydrolase</keyword>
<evidence type="ECO:0000256" key="7">
    <source>
        <dbReference type="ARBA" id="ARBA00023679"/>
    </source>
</evidence>
<dbReference type="GO" id="GO:0046872">
    <property type="term" value="F:metal ion binding"/>
    <property type="evidence" value="ECO:0007669"/>
    <property type="project" value="UniProtKB-KW"/>
</dbReference>
<dbReference type="GO" id="GO:0035529">
    <property type="term" value="F:NADH pyrophosphatase activity"/>
    <property type="evidence" value="ECO:0007669"/>
    <property type="project" value="TreeGrafter"/>
</dbReference>
<comment type="cofactor">
    <cofactor evidence="2">
        <name>Zn(2+)</name>
        <dbReference type="ChEBI" id="CHEBI:29105"/>
    </cofactor>
</comment>
<evidence type="ECO:0000256" key="2">
    <source>
        <dbReference type="ARBA" id="ARBA00001947"/>
    </source>
</evidence>
<evidence type="ECO:0000259" key="8">
    <source>
        <dbReference type="PROSITE" id="PS51462"/>
    </source>
</evidence>
<reference evidence="9 10" key="1">
    <citation type="journal article" date="2016" name="Nat. Commun.">
        <title>Thousands of microbial genomes shed light on interconnected biogeochemical processes in an aquifer system.</title>
        <authorList>
            <person name="Anantharaman K."/>
            <person name="Brown C.T."/>
            <person name="Hug L.A."/>
            <person name="Sharon I."/>
            <person name="Castelle C.J."/>
            <person name="Probst A.J."/>
            <person name="Thomas B.C."/>
            <person name="Singh A."/>
            <person name="Wilkins M.J."/>
            <person name="Karaoz U."/>
            <person name="Brodie E.L."/>
            <person name="Williams K.H."/>
            <person name="Hubbard S.S."/>
            <person name="Banfield J.F."/>
        </authorList>
    </citation>
    <scope>NUCLEOTIDE SEQUENCE [LARGE SCALE GENOMIC DNA]</scope>
</reference>
<dbReference type="PROSITE" id="PS00893">
    <property type="entry name" value="NUDIX_BOX"/>
    <property type="match status" value="1"/>
</dbReference>
<dbReference type="PANTHER" id="PTHR42904:SF6">
    <property type="entry name" value="NAD-CAPPED RNA HYDROLASE NUDT12"/>
    <property type="match status" value="1"/>
</dbReference>
<dbReference type="InterPro" id="IPR020084">
    <property type="entry name" value="NUDIX_hydrolase_CS"/>
</dbReference>
<evidence type="ECO:0000256" key="1">
    <source>
        <dbReference type="ARBA" id="ARBA00001946"/>
    </source>
</evidence>
<proteinExistence type="inferred from homology"/>
<sequence>MEQVDIVDENGKVLYSVSKHEAHIKGLLHMTVISEITNSKGEWLLVKQASDRQDAGQYVSPVGGHVQTGESLEDALKREVFEEVGITASTYRYIGKKIFNREVLGRKENHYFFLYEIVSDSPLKLNGESESCRWFTTRELKEELKRNPKKFGDAFHFVVKAFFKDVLLM</sequence>
<feature type="domain" description="Nudix hydrolase" evidence="8">
    <location>
        <begin position="27"/>
        <end position="157"/>
    </location>
</feature>